<evidence type="ECO:0000256" key="3">
    <source>
        <dbReference type="ARBA" id="ARBA00023163"/>
    </source>
</evidence>
<comment type="similarity">
    <text evidence="5">Belongs to the archaeal Rpo6/eukaryotic RPB6 RNA polymerase subunit family.</text>
</comment>
<dbReference type="GO" id="GO:0005666">
    <property type="term" value="C:RNA polymerase III complex"/>
    <property type="evidence" value="ECO:0007669"/>
    <property type="project" value="TreeGrafter"/>
</dbReference>
<dbReference type="SMART" id="SM01409">
    <property type="entry name" value="RNA_pol_Rpb6"/>
    <property type="match status" value="1"/>
</dbReference>
<dbReference type="OrthoDB" id="259769at2759"/>
<dbReference type="GO" id="GO:0003899">
    <property type="term" value="F:DNA-directed RNA polymerase activity"/>
    <property type="evidence" value="ECO:0007669"/>
    <property type="project" value="InterPro"/>
</dbReference>
<protein>
    <submittedName>
        <fullName evidence="7">RNA polymerase Rpb6</fullName>
    </submittedName>
</protein>
<dbReference type="InterPro" id="IPR006110">
    <property type="entry name" value="Pol_omega/Rpo6/RPB6"/>
</dbReference>
<keyword evidence="2" id="KW-0240">DNA-directed RNA polymerase</keyword>
<sequence length="158" mass="17590">MSDDGGYDYDGGDAGGDVGYDEEQEVELYEEEEETGAPNEDPETIDQNQENIVDSGDPAAAAHAKKNTVAALRNKKIEPADRKTTPYLTKYEKARILGTRALQISGNAPVLIDVEGMTDPLEIALKELKEKKIPLVIRRYLPDGFYEDWTVEELIFQP</sequence>
<accession>A0A6A5TG14</accession>
<name>A0A6A5TG14_9PLEO</name>
<feature type="region of interest" description="Disordered" evidence="6">
    <location>
        <begin position="1"/>
        <end position="65"/>
    </location>
</feature>
<evidence type="ECO:0000256" key="4">
    <source>
        <dbReference type="ARBA" id="ARBA00023242"/>
    </source>
</evidence>
<dbReference type="InterPro" id="IPR028363">
    <property type="entry name" value="RPB6"/>
</dbReference>
<keyword evidence="8" id="KW-1185">Reference proteome</keyword>
<keyword evidence="4" id="KW-0539">Nucleus</keyword>
<dbReference type="GO" id="GO:0006360">
    <property type="term" value="P:transcription by RNA polymerase I"/>
    <property type="evidence" value="ECO:0007669"/>
    <property type="project" value="TreeGrafter"/>
</dbReference>
<dbReference type="Gene3D" id="3.90.940.10">
    <property type="match status" value="1"/>
</dbReference>
<evidence type="ECO:0000313" key="8">
    <source>
        <dbReference type="Proteomes" id="UP000800035"/>
    </source>
</evidence>
<dbReference type="PIRSF" id="PIRSF000778">
    <property type="entry name" value="RpoK/RPB6"/>
    <property type="match status" value="1"/>
</dbReference>
<reference evidence="7" key="1">
    <citation type="journal article" date="2020" name="Stud. Mycol.">
        <title>101 Dothideomycetes genomes: a test case for predicting lifestyles and emergence of pathogens.</title>
        <authorList>
            <person name="Haridas S."/>
            <person name="Albert R."/>
            <person name="Binder M."/>
            <person name="Bloem J."/>
            <person name="Labutti K."/>
            <person name="Salamov A."/>
            <person name="Andreopoulos B."/>
            <person name="Baker S."/>
            <person name="Barry K."/>
            <person name="Bills G."/>
            <person name="Bluhm B."/>
            <person name="Cannon C."/>
            <person name="Castanera R."/>
            <person name="Culley D."/>
            <person name="Daum C."/>
            <person name="Ezra D."/>
            <person name="Gonzalez J."/>
            <person name="Henrissat B."/>
            <person name="Kuo A."/>
            <person name="Liang C."/>
            <person name="Lipzen A."/>
            <person name="Lutzoni F."/>
            <person name="Magnuson J."/>
            <person name="Mondo S."/>
            <person name="Nolan M."/>
            <person name="Ohm R."/>
            <person name="Pangilinan J."/>
            <person name="Park H.-J."/>
            <person name="Ramirez L."/>
            <person name="Alfaro M."/>
            <person name="Sun H."/>
            <person name="Tritt A."/>
            <person name="Yoshinaga Y."/>
            <person name="Zwiers L.-H."/>
            <person name="Turgeon B."/>
            <person name="Goodwin S."/>
            <person name="Spatafora J."/>
            <person name="Crous P."/>
            <person name="Grigoriev I."/>
        </authorList>
    </citation>
    <scope>NUCLEOTIDE SEQUENCE</scope>
    <source>
        <strain evidence="7">CBS 675.92</strain>
    </source>
</reference>
<dbReference type="PROSITE" id="PS01111">
    <property type="entry name" value="RNA_POL_K_14KD"/>
    <property type="match status" value="1"/>
</dbReference>
<dbReference type="InterPro" id="IPR006111">
    <property type="entry name" value="Rpo6/Rpb6"/>
</dbReference>
<dbReference type="SUPFAM" id="SSF63562">
    <property type="entry name" value="RPB6/omega subunit-like"/>
    <property type="match status" value="1"/>
</dbReference>
<dbReference type="GO" id="GO:0042797">
    <property type="term" value="P:tRNA transcription by RNA polymerase III"/>
    <property type="evidence" value="ECO:0007669"/>
    <property type="project" value="TreeGrafter"/>
</dbReference>
<evidence type="ECO:0000256" key="6">
    <source>
        <dbReference type="SAM" id="MobiDB-lite"/>
    </source>
</evidence>
<dbReference type="HAMAP" id="MF_00192">
    <property type="entry name" value="RNApol_arch_Rpo6"/>
    <property type="match status" value="1"/>
</dbReference>
<organism evidence="7 8">
    <name type="scientific">Byssothecium circinans</name>
    <dbReference type="NCBI Taxonomy" id="147558"/>
    <lineage>
        <taxon>Eukaryota</taxon>
        <taxon>Fungi</taxon>
        <taxon>Dikarya</taxon>
        <taxon>Ascomycota</taxon>
        <taxon>Pezizomycotina</taxon>
        <taxon>Dothideomycetes</taxon>
        <taxon>Pleosporomycetidae</taxon>
        <taxon>Pleosporales</taxon>
        <taxon>Massarineae</taxon>
        <taxon>Massarinaceae</taxon>
        <taxon>Byssothecium</taxon>
    </lineage>
</organism>
<keyword evidence="3" id="KW-0804">Transcription</keyword>
<dbReference type="EMBL" id="ML977015">
    <property type="protein sequence ID" value="KAF1951763.1"/>
    <property type="molecule type" value="Genomic_DNA"/>
</dbReference>
<dbReference type="PANTHER" id="PTHR47227:SF5">
    <property type="entry name" value="DNA-DIRECTED RNA POLYMERASES I, II, AND III SUBUNIT RPABC2"/>
    <property type="match status" value="1"/>
</dbReference>
<dbReference type="GO" id="GO:0003677">
    <property type="term" value="F:DNA binding"/>
    <property type="evidence" value="ECO:0007669"/>
    <property type="project" value="InterPro"/>
</dbReference>
<comment type="subcellular location">
    <subcellularLocation>
        <location evidence="1">Nucleus</location>
    </subcellularLocation>
</comment>
<dbReference type="Pfam" id="PF01192">
    <property type="entry name" value="RNA_pol_Rpb6"/>
    <property type="match status" value="1"/>
</dbReference>
<dbReference type="AlphaFoldDB" id="A0A6A5TG14"/>
<evidence type="ECO:0000256" key="5">
    <source>
        <dbReference type="ARBA" id="ARBA00025773"/>
    </source>
</evidence>
<gene>
    <name evidence="7" type="ORF">CC80DRAFT_553129</name>
</gene>
<proteinExistence type="inferred from homology"/>
<dbReference type="PANTHER" id="PTHR47227">
    <property type="entry name" value="DNA-DIRECTED RNA POLYMERASE SUBUNIT K"/>
    <property type="match status" value="1"/>
</dbReference>
<feature type="compositionally biased region" description="Acidic residues" evidence="6">
    <location>
        <begin position="1"/>
        <end position="11"/>
    </location>
</feature>
<feature type="compositionally biased region" description="Acidic residues" evidence="6">
    <location>
        <begin position="19"/>
        <end position="44"/>
    </location>
</feature>
<dbReference type="NCBIfam" id="NF002208">
    <property type="entry name" value="PRK01099.1-3"/>
    <property type="match status" value="1"/>
</dbReference>
<dbReference type="InterPro" id="IPR020708">
    <property type="entry name" value="DNA-dir_RNA_polK_14-18kDa_CS"/>
</dbReference>
<evidence type="ECO:0000256" key="1">
    <source>
        <dbReference type="ARBA" id="ARBA00004123"/>
    </source>
</evidence>
<evidence type="ECO:0000313" key="7">
    <source>
        <dbReference type="EMBL" id="KAF1951763.1"/>
    </source>
</evidence>
<dbReference type="PIRSF" id="PIRSF500154">
    <property type="entry name" value="RPB6"/>
    <property type="match status" value="1"/>
</dbReference>
<dbReference type="GO" id="GO:0005736">
    <property type="term" value="C:RNA polymerase I complex"/>
    <property type="evidence" value="ECO:0007669"/>
    <property type="project" value="TreeGrafter"/>
</dbReference>
<evidence type="ECO:0000256" key="2">
    <source>
        <dbReference type="ARBA" id="ARBA00022478"/>
    </source>
</evidence>
<dbReference type="InterPro" id="IPR036161">
    <property type="entry name" value="RPB6/omega-like_sf"/>
</dbReference>
<dbReference type="GO" id="GO:0006366">
    <property type="term" value="P:transcription by RNA polymerase II"/>
    <property type="evidence" value="ECO:0007669"/>
    <property type="project" value="TreeGrafter"/>
</dbReference>
<dbReference type="Proteomes" id="UP000800035">
    <property type="component" value="Unassembled WGS sequence"/>
</dbReference>
<dbReference type="GO" id="GO:0005665">
    <property type="term" value="C:RNA polymerase II, core complex"/>
    <property type="evidence" value="ECO:0007669"/>
    <property type="project" value="InterPro"/>
</dbReference>